<dbReference type="RefSeq" id="WP_007698291.1">
    <property type="nucleotide sequence ID" value="NZ_AOIQ01000008.1"/>
</dbReference>
<feature type="compositionally biased region" description="Basic and acidic residues" evidence="1">
    <location>
        <begin position="10"/>
        <end position="19"/>
    </location>
</feature>
<organism evidence="2 3">
    <name type="scientific">Halovivax asiaticus JCM 14624</name>
    <dbReference type="NCBI Taxonomy" id="1227490"/>
    <lineage>
        <taxon>Archaea</taxon>
        <taxon>Methanobacteriati</taxon>
        <taxon>Methanobacteriota</taxon>
        <taxon>Stenosarchaea group</taxon>
        <taxon>Halobacteria</taxon>
        <taxon>Halobacteriales</taxon>
        <taxon>Natrialbaceae</taxon>
        <taxon>Halovivax</taxon>
    </lineage>
</organism>
<feature type="region of interest" description="Disordered" evidence="1">
    <location>
        <begin position="1"/>
        <end position="92"/>
    </location>
</feature>
<feature type="compositionally biased region" description="Pro residues" evidence="1">
    <location>
        <begin position="42"/>
        <end position="53"/>
    </location>
</feature>
<dbReference type="EMBL" id="AOIQ01000008">
    <property type="protein sequence ID" value="ELZ12563.1"/>
    <property type="molecule type" value="Genomic_DNA"/>
</dbReference>
<name>M0BQE7_9EURY</name>
<dbReference type="AlphaFoldDB" id="M0BQE7"/>
<protein>
    <submittedName>
        <fullName evidence="2">Uncharacterized protein</fullName>
    </submittedName>
</protein>
<proteinExistence type="predicted"/>
<evidence type="ECO:0000313" key="3">
    <source>
        <dbReference type="Proteomes" id="UP000011560"/>
    </source>
</evidence>
<dbReference type="STRING" id="1227490.C479_04182"/>
<comment type="caution">
    <text evidence="2">The sequence shown here is derived from an EMBL/GenBank/DDBJ whole genome shotgun (WGS) entry which is preliminary data.</text>
</comment>
<sequence length="323" mass="36022">MGRKKRRKRADRERASERDNADDEAERDADSALGTPMGMPDAPIPDSPMPDSPMPDAGVPDMGMPGAPIQRHPQSEEPGQASLDGEAGERSSLESLYDSLDGSRLEALDQIRADDELWASWQSTIESDVIQREIEANGWGVIEDALDRYHRNIVQQGHEPVAFMTGDEANEWYFETNEDADAPHKPGCIALEFKPSDADQLYRMTKEGKERGPFFARLETIQSQSSREDILNALGLKEEWSKYEDGEPGYDMVAKLTITGDENTSILSTIIAPMEDDSPAVVERETAPVERPGGEEQFWLTDFFPKDSFNMVGPLSEVQNENQ</sequence>
<evidence type="ECO:0000256" key="1">
    <source>
        <dbReference type="SAM" id="MobiDB-lite"/>
    </source>
</evidence>
<gene>
    <name evidence="2" type="ORF">C479_04182</name>
</gene>
<evidence type="ECO:0000313" key="2">
    <source>
        <dbReference type="EMBL" id="ELZ12563.1"/>
    </source>
</evidence>
<keyword evidence="3" id="KW-1185">Reference proteome</keyword>
<reference evidence="2 3" key="1">
    <citation type="journal article" date="2014" name="PLoS Genet.">
        <title>Phylogenetically driven sequencing of extremely halophilic archaea reveals strategies for static and dynamic osmo-response.</title>
        <authorList>
            <person name="Becker E.A."/>
            <person name="Seitzer P.M."/>
            <person name="Tritt A."/>
            <person name="Larsen D."/>
            <person name="Krusor M."/>
            <person name="Yao A.I."/>
            <person name="Wu D."/>
            <person name="Madern D."/>
            <person name="Eisen J.A."/>
            <person name="Darling A.E."/>
            <person name="Facciotti M.T."/>
        </authorList>
    </citation>
    <scope>NUCLEOTIDE SEQUENCE [LARGE SCALE GENOMIC DNA]</scope>
    <source>
        <strain evidence="2 3">JCM 14624</strain>
    </source>
</reference>
<dbReference type="Proteomes" id="UP000011560">
    <property type="component" value="Unassembled WGS sequence"/>
</dbReference>
<accession>M0BQE7</accession>